<dbReference type="Proteomes" id="UP000707451">
    <property type="component" value="Unassembled WGS sequence"/>
</dbReference>
<comment type="caution">
    <text evidence="2">The sequence shown here is derived from an EMBL/GenBank/DDBJ whole genome shotgun (WGS) entry which is preliminary data.</text>
</comment>
<name>A0A9P8BSE9_9FUNG</name>
<gene>
    <name evidence="2" type="ORF">KI688_002263</name>
</gene>
<keyword evidence="3" id="KW-1185">Reference proteome</keyword>
<dbReference type="EMBL" id="JAHRHY010000011">
    <property type="protein sequence ID" value="KAG9065966.1"/>
    <property type="molecule type" value="Genomic_DNA"/>
</dbReference>
<organism evidence="2 3">
    <name type="scientific">Linnemannia hyalina</name>
    <dbReference type="NCBI Taxonomy" id="64524"/>
    <lineage>
        <taxon>Eukaryota</taxon>
        <taxon>Fungi</taxon>
        <taxon>Fungi incertae sedis</taxon>
        <taxon>Mucoromycota</taxon>
        <taxon>Mortierellomycotina</taxon>
        <taxon>Mortierellomycetes</taxon>
        <taxon>Mortierellales</taxon>
        <taxon>Mortierellaceae</taxon>
        <taxon>Linnemannia</taxon>
    </lineage>
</organism>
<protein>
    <submittedName>
        <fullName evidence="2">Uncharacterized protein</fullName>
    </submittedName>
</protein>
<dbReference type="OrthoDB" id="2444968at2759"/>
<evidence type="ECO:0000313" key="2">
    <source>
        <dbReference type="EMBL" id="KAG9065966.1"/>
    </source>
</evidence>
<feature type="region of interest" description="Disordered" evidence="1">
    <location>
        <begin position="90"/>
        <end position="112"/>
    </location>
</feature>
<reference evidence="2" key="1">
    <citation type="submission" date="2021-06" db="EMBL/GenBank/DDBJ databases">
        <title>Genome Sequence of Mortierella hyaline Strain SCG-10, a Cold-Adapted, Nitrate-Reducing Fungus Isolated from Soil in Minnesota, USA.</title>
        <authorList>
            <person name="Aldossari N."/>
        </authorList>
    </citation>
    <scope>NUCLEOTIDE SEQUENCE</scope>
    <source>
        <strain evidence="2">SCG-10</strain>
    </source>
</reference>
<feature type="compositionally biased region" description="Acidic residues" evidence="1">
    <location>
        <begin position="103"/>
        <end position="112"/>
    </location>
</feature>
<proteinExistence type="predicted"/>
<dbReference type="AlphaFoldDB" id="A0A9P8BSE9"/>
<evidence type="ECO:0000256" key="1">
    <source>
        <dbReference type="SAM" id="MobiDB-lite"/>
    </source>
</evidence>
<evidence type="ECO:0000313" key="3">
    <source>
        <dbReference type="Proteomes" id="UP000707451"/>
    </source>
</evidence>
<accession>A0A9P8BSE9</accession>
<sequence>MSYTWTSFQFAGTFSRFKFSGQNMRMLTAGHTPTKLAIKFYSTLSTSPQPTTPAAASLRPRSSASFQVELPPTMRIHDVFHVDRFKPLIPSPESLDRRSLPPPEEEIVNGEV</sequence>